<evidence type="ECO:0000256" key="1">
    <source>
        <dbReference type="ARBA" id="ARBA00003777"/>
    </source>
</evidence>
<dbReference type="GO" id="GO:0000398">
    <property type="term" value="P:mRNA splicing, via spliceosome"/>
    <property type="evidence" value="ECO:0007669"/>
    <property type="project" value="UniProtKB-UniRule"/>
</dbReference>
<evidence type="ECO:0000256" key="5">
    <source>
        <dbReference type="ARBA" id="ARBA00022664"/>
    </source>
</evidence>
<evidence type="ECO:0000256" key="9">
    <source>
        <dbReference type="RuleBase" id="RU367148"/>
    </source>
</evidence>
<dbReference type="AlphaFoldDB" id="R4XAP7"/>
<feature type="compositionally biased region" description="Basic and acidic residues" evidence="10">
    <location>
        <begin position="151"/>
        <end position="163"/>
    </location>
</feature>
<organism evidence="11 12">
    <name type="scientific">Taphrina deformans (strain PYCC 5710 / ATCC 11124 / CBS 356.35 / IMI 108563 / JCM 9778 / NBRC 8474)</name>
    <name type="common">Peach leaf curl fungus</name>
    <name type="synonym">Lalaria deformans</name>
    <dbReference type="NCBI Taxonomy" id="1097556"/>
    <lineage>
        <taxon>Eukaryota</taxon>
        <taxon>Fungi</taxon>
        <taxon>Dikarya</taxon>
        <taxon>Ascomycota</taxon>
        <taxon>Taphrinomycotina</taxon>
        <taxon>Taphrinomycetes</taxon>
        <taxon>Taphrinales</taxon>
        <taxon>Taphrinaceae</taxon>
        <taxon>Taphrina</taxon>
    </lineage>
</organism>
<keyword evidence="5 9" id="KW-0507">mRNA processing</keyword>
<comment type="function">
    <text evidence="1 9">Involved in pre-mRNA splicing.</text>
</comment>
<evidence type="ECO:0000313" key="11">
    <source>
        <dbReference type="EMBL" id="CCG81388.1"/>
    </source>
</evidence>
<evidence type="ECO:0000256" key="4">
    <source>
        <dbReference type="ARBA" id="ARBA00014745"/>
    </source>
</evidence>
<comment type="similarity">
    <text evidence="3 9">Belongs to the SYF2 family.</text>
</comment>
<dbReference type="OrthoDB" id="199717at2759"/>
<dbReference type="Proteomes" id="UP000013776">
    <property type="component" value="Unassembled WGS sequence"/>
</dbReference>
<proteinExistence type="inferred from homology"/>
<dbReference type="eggNOG" id="KOG2609">
    <property type="taxonomic scope" value="Eukaryota"/>
</dbReference>
<name>R4XAP7_TAPDE</name>
<comment type="subunit">
    <text evidence="9">May be part of a spliceosome complex.</text>
</comment>
<protein>
    <recommendedName>
        <fullName evidence="4 9">Pre-mRNA-splicing factor SYF2</fullName>
    </recommendedName>
</protein>
<dbReference type="Pfam" id="PF08231">
    <property type="entry name" value="SYF2"/>
    <property type="match status" value="1"/>
</dbReference>
<dbReference type="PANTHER" id="PTHR13264">
    <property type="entry name" value="GCIP-INTERACTING PROTEIN P29"/>
    <property type="match status" value="1"/>
</dbReference>
<keyword evidence="8 9" id="KW-0539">Nucleus</keyword>
<feature type="region of interest" description="Disordered" evidence="10">
    <location>
        <begin position="1"/>
        <end position="73"/>
    </location>
</feature>
<dbReference type="STRING" id="1097556.R4XAP7"/>
<dbReference type="GO" id="GO:0071014">
    <property type="term" value="C:post-mRNA release spliceosomal complex"/>
    <property type="evidence" value="ECO:0007669"/>
    <property type="project" value="TreeGrafter"/>
</dbReference>
<comment type="subcellular location">
    <subcellularLocation>
        <location evidence="2 9">Nucleus</location>
    </subcellularLocation>
</comment>
<evidence type="ECO:0000256" key="10">
    <source>
        <dbReference type="SAM" id="MobiDB-lite"/>
    </source>
</evidence>
<evidence type="ECO:0000256" key="8">
    <source>
        <dbReference type="ARBA" id="ARBA00023242"/>
    </source>
</evidence>
<reference evidence="11 12" key="1">
    <citation type="journal article" date="2013" name="MBio">
        <title>Genome sequencing of the plant pathogen Taphrina deformans, the causal agent of peach leaf curl.</title>
        <authorList>
            <person name="Cisse O.H."/>
            <person name="Almeida J.M.G.C.F."/>
            <person name="Fonseca A."/>
            <person name="Kumar A.A."/>
            <person name="Salojaervi J."/>
            <person name="Overmyer K."/>
            <person name="Hauser P.M."/>
            <person name="Pagni M."/>
        </authorList>
    </citation>
    <scope>NUCLEOTIDE SEQUENCE [LARGE SCALE GENOMIC DNA]</scope>
    <source>
        <strain evidence="12">PYCC 5710 / ATCC 11124 / CBS 356.35 / IMI 108563 / JCM 9778 / NBRC 8474</strain>
    </source>
</reference>
<sequence length="269" mass="30695">MSASLATKRKAESQDVVLEGGENEPTNDTAGMSAKERMAQFRALKMRAKDSKKQNRTALHQEHSRMKEDPKAAKILDQKKSVATEKLAKLDAQEAGEDYERKRAWDWSIAESEAWDERMAMKQRHREESGFADFAQEAAKQYSRNTNSLKPDLEAYRREKEAQSSRTLSSAVTISADGTLVPNLTQVAEVDDVAFIHQKPKKENVDRLIESLSRADKARLKAQMKRGRGQHDDGDYISERNKVFNAKVSRFYDKYTKEMKESFERGTAQ</sequence>
<evidence type="ECO:0000256" key="3">
    <source>
        <dbReference type="ARBA" id="ARBA00010028"/>
    </source>
</evidence>
<dbReference type="InterPro" id="IPR013260">
    <property type="entry name" value="mRNA_splic_SYF2"/>
</dbReference>
<dbReference type="GO" id="GO:0000974">
    <property type="term" value="C:Prp19 complex"/>
    <property type="evidence" value="ECO:0007669"/>
    <property type="project" value="TreeGrafter"/>
</dbReference>
<feature type="region of interest" description="Disordered" evidence="10">
    <location>
        <begin position="141"/>
        <end position="169"/>
    </location>
</feature>
<evidence type="ECO:0000256" key="6">
    <source>
        <dbReference type="ARBA" id="ARBA00022728"/>
    </source>
</evidence>
<feature type="compositionally biased region" description="Basic and acidic residues" evidence="10">
    <location>
        <begin position="47"/>
        <end position="73"/>
    </location>
</feature>
<dbReference type="PANTHER" id="PTHR13264:SF5">
    <property type="entry name" value="PRE-MRNA-SPLICING FACTOR SYF2"/>
    <property type="match status" value="1"/>
</dbReference>
<dbReference type="EMBL" id="CAHR02000037">
    <property type="protein sequence ID" value="CCG81388.1"/>
    <property type="molecule type" value="Genomic_DNA"/>
</dbReference>
<evidence type="ECO:0000256" key="2">
    <source>
        <dbReference type="ARBA" id="ARBA00004123"/>
    </source>
</evidence>
<evidence type="ECO:0000256" key="7">
    <source>
        <dbReference type="ARBA" id="ARBA00023187"/>
    </source>
</evidence>
<keyword evidence="7 9" id="KW-0508">mRNA splicing</keyword>
<evidence type="ECO:0000313" key="12">
    <source>
        <dbReference type="Proteomes" id="UP000013776"/>
    </source>
</evidence>
<keyword evidence="6 9" id="KW-0747">Spliceosome</keyword>
<keyword evidence="12" id="KW-1185">Reference proteome</keyword>
<gene>
    <name evidence="11" type="ORF">TAPDE_001094</name>
</gene>
<dbReference type="GO" id="GO:0071013">
    <property type="term" value="C:catalytic step 2 spliceosome"/>
    <property type="evidence" value="ECO:0007669"/>
    <property type="project" value="TreeGrafter"/>
</dbReference>
<accession>R4XAP7</accession>
<comment type="caution">
    <text evidence="11">The sequence shown here is derived from an EMBL/GenBank/DDBJ whole genome shotgun (WGS) entry which is preliminary data.</text>
</comment>